<accession>A0A284VKN5</accession>
<evidence type="ECO:0000313" key="1">
    <source>
        <dbReference type="EMBL" id="SNQ59841.1"/>
    </source>
</evidence>
<evidence type="ECO:0000313" key="2">
    <source>
        <dbReference type="Proteomes" id="UP000218615"/>
    </source>
</evidence>
<protein>
    <submittedName>
        <fullName evidence="1">Uncharacterized protein</fullName>
    </submittedName>
</protein>
<dbReference type="EMBL" id="FZMP01000044">
    <property type="protein sequence ID" value="SNQ59841.1"/>
    <property type="molecule type" value="Genomic_DNA"/>
</dbReference>
<organism evidence="1 2">
    <name type="scientific">Candidatus Methanoperedens nitratireducens</name>
    <dbReference type="NCBI Taxonomy" id="1392998"/>
    <lineage>
        <taxon>Archaea</taxon>
        <taxon>Methanobacteriati</taxon>
        <taxon>Methanobacteriota</taxon>
        <taxon>Stenosarchaea group</taxon>
        <taxon>Methanomicrobia</taxon>
        <taxon>Methanosarcinales</taxon>
        <taxon>ANME-2 cluster</taxon>
        <taxon>Candidatus Methanoperedentaceae</taxon>
        <taxon>Candidatus Methanoperedens</taxon>
    </lineage>
</organism>
<dbReference type="Proteomes" id="UP000218615">
    <property type="component" value="Unassembled WGS sequence"/>
</dbReference>
<dbReference type="RefSeq" id="WP_256999943.1">
    <property type="nucleotide sequence ID" value="NZ_FZMP01000044.1"/>
</dbReference>
<name>A0A284VKN5_9EURY</name>
<dbReference type="AlphaFoldDB" id="A0A284VKN5"/>
<sequence length="41" mass="4883">MDAKEATMVVREYFTSIKKIKFMFEVRSVEKNLNYSQIIHG</sequence>
<keyword evidence="2" id="KW-1185">Reference proteome</keyword>
<proteinExistence type="predicted"/>
<reference evidence="2" key="1">
    <citation type="submission" date="2017-06" db="EMBL/GenBank/DDBJ databases">
        <authorList>
            <person name="Cremers G."/>
        </authorList>
    </citation>
    <scope>NUCLEOTIDE SEQUENCE [LARGE SCALE GENOMIC DNA]</scope>
</reference>
<gene>
    <name evidence="1" type="ORF">MNV_1380028</name>
</gene>